<evidence type="ECO:0000313" key="1">
    <source>
        <dbReference type="EMBL" id="TIC90245.1"/>
    </source>
</evidence>
<dbReference type="EMBL" id="MWPZ01000012">
    <property type="protein sequence ID" value="TIC90245.1"/>
    <property type="molecule type" value="Genomic_DNA"/>
</dbReference>
<dbReference type="Proteomes" id="UP000305883">
    <property type="component" value="Unassembled WGS sequence"/>
</dbReference>
<accession>A0A4T0VET1</accession>
<proteinExistence type="predicted"/>
<name>A0A4T0VET1_9PEZI</name>
<gene>
    <name evidence="1" type="ORF">CH35J_012230</name>
</gene>
<organism evidence="1 2">
    <name type="scientific">Colletotrichum higginsianum</name>
    <dbReference type="NCBI Taxonomy" id="80884"/>
    <lineage>
        <taxon>Eukaryota</taxon>
        <taxon>Fungi</taxon>
        <taxon>Dikarya</taxon>
        <taxon>Ascomycota</taxon>
        <taxon>Pezizomycotina</taxon>
        <taxon>Sordariomycetes</taxon>
        <taxon>Hypocreomycetidae</taxon>
        <taxon>Glomerellales</taxon>
        <taxon>Glomerellaceae</taxon>
        <taxon>Colletotrichum</taxon>
        <taxon>Colletotrichum destructivum species complex</taxon>
    </lineage>
</organism>
<evidence type="ECO:0000313" key="2">
    <source>
        <dbReference type="Proteomes" id="UP000305883"/>
    </source>
</evidence>
<dbReference type="OrthoDB" id="5365129at2759"/>
<sequence>MVAGRQILGILAGFSNKLYNVEWSFDNGIPEKHVDHTLVTLMLGDERGASGVQPVIELYDDNGNIIGSRITSESHTISKNDNLDDHVYKIKHDLHWNPMETPKYAVVNQCSKDAICISAMQFSNGNQSVVFFGDMGALCGQTWFFSRRRLSPSLPHPKCVWLDLDHTTGFNARAMSFHLNDLLGTPDKVKMYQENHDYICKSTPRFSYWYNLWPMAQLPVFKPPLEYERDEITGMEGRDTHPNQAFDTVKWDKMAYTDPQPVDEGNFRPSYTSDQRKAKRAKLAKRSGTNMDVSHLVVTRAEGHEASLVCNSTSSYGYDVVSLRERTYCDMTVKRLYSLCDDIHKENCFDVEKRTLVGRGGINARGEVSAVGVPQKRYESTDRWEE</sequence>
<reference evidence="1 2" key="1">
    <citation type="journal article" date="2019" name="Genome Biol. Evol.">
        <title>Genomic Plasticity Mediated by Transposable Elements in the Plant Pathogenic Fungus Colletotrichum higginsianum.</title>
        <authorList>
            <person name="Tsushima A."/>
            <person name="Gan P."/>
            <person name="Kumakura N."/>
            <person name="Narusaka M."/>
            <person name="Takano Y."/>
            <person name="Narusaka Y."/>
            <person name="Shirasu K."/>
        </authorList>
    </citation>
    <scope>NUCLEOTIDE SEQUENCE [LARGE SCALE GENOMIC DNA]</scope>
    <source>
        <strain evidence="1 2">MAFF305635-RFP</strain>
    </source>
</reference>
<comment type="caution">
    <text evidence="1">The sequence shown here is derived from an EMBL/GenBank/DDBJ whole genome shotgun (WGS) entry which is preliminary data.</text>
</comment>
<dbReference type="AlphaFoldDB" id="A0A4T0VET1"/>
<protein>
    <submittedName>
        <fullName evidence="1">Uncharacterized protein</fullName>
    </submittedName>
</protein>